<dbReference type="PANTHER" id="PTHR48048">
    <property type="entry name" value="GLYCOSYLTRANSFERASE"/>
    <property type="match status" value="1"/>
</dbReference>
<keyword evidence="2" id="KW-0808">Transferase</keyword>
<evidence type="ECO:0000313" key="3">
    <source>
        <dbReference type="Proteomes" id="UP000516437"/>
    </source>
</evidence>
<dbReference type="EMBL" id="RXIC02000424">
    <property type="protein sequence ID" value="KAB1199701.1"/>
    <property type="molecule type" value="Genomic_DNA"/>
</dbReference>
<sequence length="177" mass="19742">MAFDFIRLSVAHASHVLQQISNASTIRALVIDLFYTSALLLAKDLNLPVYYFFTSGAYALSAFLYIPKIHRETTRSFKDLATTDLHFPGISSPLKATLMLEPTLDHDDPAYWDMLHFCSHLPKSNGIIVNTFEELEPKAVKVIVNGVCVLDAPTPPVYCIGPLIAEAEEKTGEDRWT</sequence>
<dbReference type="Proteomes" id="UP000516437">
    <property type="component" value="Unassembled WGS sequence"/>
</dbReference>
<reference evidence="2 3" key="1">
    <citation type="journal article" date="2019" name="Plant Biotechnol. J.">
        <title>The red bayberry genome and genetic basis of sex determination.</title>
        <authorList>
            <person name="Jia H.M."/>
            <person name="Jia H.J."/>
            <person name="Cai Q.L."/>
            <person name="Wang Y."/>
            <person name="Zhao H.B."/>
            <person name="Yang W.F."/>
            <person name="Wang G.Y."/>
            <person name="Li Y.H."/>
            <person name="Zhan D.L."/>
            <person name="Shen Y.T."/>
            <person name="Niu Q.F."/>
            <person name="Chang L."/>
            <person name="Qiu J."/>
            <person name="Zhao L."/>
            <person name="Xie H.B."/>
            <person name="Fu W.Y."/>
            <person name="Jin J."/>
            <person name="Li X.W."/>
            <person name="Jiao Y."/>
            <person name="Zhou C.C."/>
            <person name="Tu T."/>
            <person name="Chai C.Y."/>
            <person name="Gao J.L."/>
            <person name="Fan L.J."/>
            <person name="van de Weg E."/>
            <person name="Wang J.Y."/>
            <person name="Gao Z.S."/>
        </authorList>
    </citation>
    <scope>NUCLEOTIDE SEQUENCE [LARGE SCALE GENOMIC DNA]</scope>
    <source>
        <tissue evidence="2">Leaves</tissue>
    </source>
</reference>
<keyword evidence="1" id="KW-1133">Transmembrane helix</keyword>
<dbReference type="GO" id="GO:0035251">
    <property type="term" value="F:UDP-glucosyltransferase activity"/>
    <property type="evidence" value="ECO:0007669"/>
    <property type="project" value="InterPro"/>
</dbReference>
<keyword evidence="1" id="KW-0472">Membrane</keyword>
<feature type="transmembrane region" description="Helical" evidence="1">
    <location>
        <begin position="49"/>
        <end position="66"/>
    </location>
</feature>
<dbReference type="SUPFAM" id="SSF53756">
    <property type="entry name" value="UDP-Glycosyltransferase/glycogen phosphorylase"/>
    <property type="match status" value="1"/>
</dbReference>
<evidence type="ECO:0000256" key="1">
    <source>
        <dbReference type="SAM" id="Phobius"/>
    </source>
</evidence>
<keyword evidence="1" id="KW-0812">Transmembrane</keyword>
<dbReference type="PANTHER" id="PTHR48048:SF20">
    <property type="entry name" value="GLYCOSYLTRANSFERASE"/>
    <property type="match status" value="1"/>
</dbReference>
<keyword evidence="3" id="KW-1185">Reference proteome</keyword>
<dbReference type="Gene3D" id="3.40.50.2000">
    <property type="entry name" value="Glycogen Phosphorylase B"/>
    <property type="match status" value="1"/>
</dbReference>
<dbReference type="OrthoDB" id="5835829at2759"/>
<evidence type="ECO:0000313" key="2">
    <source>
        <dbReference type="EMBL" id="KAB1199701.1"/>
    </source>
</evidence>
<comment type="caution">
    <text evidence="2">The sequence shown here is derived from an EMBL/GenBank/DDBJ whole genome shotgun (WGS) entry which is preliminary data.</text>
</comment>
<name>A0A6A1UHF5_9ROSI</name>
<proteinExistence type="predicted"/>
<organism evidence="2 3">
    <name type="scientific">Morella rubra</name>
    <name type="common">Chinese bayberry</name>
    <dbReference type="NCBI Taxonomy" id="262757"/>
    <lineage>
        <taxon>Eukaryota</taxon>
        <taxon>Viridiplantae</taxon>
        <taxon>Streptophyta</taxon>
        <taxon>Embryophyta</taxon>
        <taxon>Tracheophyta</taxon>
        <taxon>Spermatophyta</taxon>
        <taxon>Magnoliopsida</taxon>
        <taxon>eudicotyledons</taxon>
        <taxon>Gunneridae</taxon>
        <taxon>Pentapetalae</taxon>
        <taxon>rosids</taxon>
        <taxon>fabids</taxon>
        <taxon>Fagales</taxon>
        <taxon>Myricaceae</taxon>
        <taxon>Morella</taxon>
    </lineage>
</organism>
<dbReference type="AlphaFoldDB" id="A0A6A1UHF5"/>
<protein>
    <submittedName>
        <fullName evidence="2">Anthocyanidin 5,3-O-glucosyltransferase</fullName>
    </submittedName>
</protein>
<dbReference type="InterPro" id="IPR050481">
    <property type="entry name" value="UDP-glycosyltransf_plant"/>
</dbReference>
<gene>
    <name evidence="2" type="ORF">CJ030_MR0G015471</name>
</gene>
<accession>A0A6A1UHF5</accession>